<evidence type="ECO:0000256" key="3">
    <source>
        <dbReference type="ARBA" id="ARBA00022603"/>
    </source>
</evidence>
<feature type="domain" description="Tetrapyrrole methylase" evidence="6">
    <location>
        <begin position="350"/>
        <end position="560"/>
    </location>
</feature>
<comment type="pathway">
    <text evidence="1">Cofactor biosynthesis; adenosylcobalamin biosynthesis.</text>
</comment>
<dbReference type="RefSeq" id="WP_167224452.1">
    <property type="nucleotide sequence ID" value="NZ_JAAQPH010000007.1"/>
</dbReference>
<dbReference type="GO" id="GO:0009236">
    <property type="term" value="P:cobalamin biosynthetic process"/>
    <property type="evidence" value="ECO:0007669"/>
    <property type="project" value="UniProtKB-KW"/>
</dbReference>
<proteinExistence type="predicted"/>
<dbReference type="NCBIfam" id="TIGR01466">
    <property type="entry name" value="cobJ_cbiH"/>
    <property type="match status" value="1"/>
</dbReference>
<accession>A0A967C5J8</accession>
<dbReference type="InterPro" id="IPR038029">
    <property type="entry name" value="GbiG_N_sf"/>
</dbReference>
<keyword evidence="10" id="KW-1185">Reference proteome</keyword>
<dbReference type="InterPro" id="IPR014776">
    <property type="entry name" value="4pyrrole_Mease_sub2"/>
</dbReference>
<dbReference type="SUPFAM" id="SSF159664">
    <property type="entry name" value="CobE/GbiG C-terminal domain-like"/>
    <property type="match status" value="1"/>
</dbReference>
<name>A0A967C5J8_9PROT</name>
<keyword evidence="3 9" id="KW-0489">Methyltransferase</keyword>
<dbReference type="Gene3D" id="3.30.420.180">
    <property type="entry name" value="CobE/GbiG C-terminal domain"/>
    <property type="match status" value="1"/>
</dbReference>
<dbReference type="AlphaFoldDB" id="A0A967C5J8"/>
<feature type="domain" description="CobE/GbiG C-terminal" evidence="7">
    <location>
        <begin position="212"/>
        <end position="332"/>
    </location>
</feature>
<dbReference type="Gene3D" id="3.40.1010.10">
    <property type="entry name" value="Cobalt-precorrin-4 Transmethylase, Domain 1"/>
    <property type="match status" value="1"/>
</dbReference>
<evidence type="ECO:0000256" key="2">
    <source>
        <dbReference type="ARBA" id="ARBA00022573"/>
    </source>
</evidence>
<dbReference type="Pfam" id="PF00590">
    <property type="entry name" value="TP_methylase"/>
    <property type="match status" value="1"/>
</dbReference>
<dbReference type="SUPFAM" id="SSF159672">
    <property type="entry name" value="CbiG N-terminal domain-like"/>
    <property type="match status" value="1"/>
</dbReference>
<dbReference type="SUPFAM" id="SSF53790">
    <property type="entry name" value="Tetrapyrrole methylase"/>
    <property type="match status" value="1"/>
</dbReference>
<gene>
    <name evidence="9" type="primary">cobJ</name>
    <name evidence="9" type="ORF">HBA54_11220</name>
</gene>
<dbReference type="InterPro" id="IPR035996">
    <property type="entry name" value="4pyrrol_Methylase_sf"/>
</dbReference>
<dbReference type="Pfam" id="PF01890">
    <property type="entry name" value="CbiG_C"/>
    <property type="match status" value="1"/>
</dbReference>
<dbReference type="Proteomes" id="UP000761264">
    <property type="component" value="Unassembled WGS sequence"/>
</dbReference>
<sequence>MSMGESAAALVVLTPGGAELAARLKTAVPTALVYGRAGRVASADVVFEDFTATLQAAFLEGRAIIGIAAAGTLIRALAPLLADKRAEPPVIAVAEDGSAVVPLLGGHRGANDLAKRLAGILEIEAAVTTAGDRRFGVALDAPPAGWRLGNPENYKGFAAALLSGETLKLRGDADWLAQSSLPFSENGGLAVQVTETRGEPGPHCLVYHPAVLALGVGCERDCEAAELAGLVESTLAAAGLSHLAVAGVFSIDVKADEAAVLDLAARLDVPARFFDAVTLEAEAPRLANPSDLVFREVGCHGVAEGAALAAAGAGAKLVVAKTKSRRATCAVALAPGVIDVQNLGRARGSLCVVGTGPGDPVWRTPEVEAAVLRASDLVGYGLYLDLLGPLASGKARHGYELGEEEQRVRVALDLAAEGKDVALVCSGDPGIYAMATLVFELLERGEDTSWQRIDIKVMPGVSALQAAAARAGAPLGHDFCTISLSDLLTPWPAIEQRVEAAAAGDFVIAFYNPVSKRRTRQLAAAVEILKRHRPADTPVILARNLGRDGETLKLVDLAELTPDMVDMLTVVLVGSSETRRVARSGGGHWVYTPRGYAAKAKKKSEDAA</sequence>
<dbReference type="EMBL" id="JAAQPH010000007">
    <property type="protein sequence ID" value="NIA69159.1"/>
    <property type="molecule type" value="Genomic_DNA"/>
</dbReference>
<dbReference type="InterPro" id="IPR000878">
    <property type="entry name" value="4pyrrol_Mease"/>
</dbReference>
<dbReference type="InterPro" id="IPR051810">
    <property type="entry name" value="Precorrin_MeTrfase"/>
</dbReference>
<comment type="caution">
    <text evidence="9">The sequence shown here is derived from an EMBL/GenBank/DDBJ whole genome shotgun (WGS) entry which is preliminary data.</text>
</comment>
<dbReference type="EC" id="2.1.1.131" evidence="9"/>
<evidence type="ECO:0000256" key="1">
    <source>
        <dbReference type="ARBA" id="ARBA00004953"/>
    </source>
</evidence>
<keyword evidence="5" id="KW-0949">S-adenosyl-L-methionine</keyword>
<evidence type="ECO:0000259" key="8">
    <source>
        <dbReference type="Pfam" id="PF11760"/>
    </source>
</evidence>
<evidence type="ECO:0000313" key="10">
    <source>
        <dbReference type="Proteomes" id="UP000761264"/>
    </source>
</evidence>
<dbReference type="InterPro" id="IPR002750">
    <property type="entry name" value="CobE/GbiG_C"/>
</dbReference>
<evidence type="ECO:0000259" key="7">
    <source>
        <dbReference type="Pfam" id="PF01890"/>
    </source>
</evidence>
<dbReference type="PANTHER" id="PTHR47036">
    <property type="entry name" value="COBALT-FACTOR III C(17)-METHYLTRANSFERASE-RELATED"/>
    <property type="match status" value="1"/>
</dbReference>
<protein>
    <submittedName>
        <fullName evidence="9">Precorrin-3B C(17)-methyltransferase</fullName>
        <ecNumber evidence="9">2.1.1.131</ecNumber>
    </submittedName>
</protein>
<dbReference type="InterPro" id="IPR036518">
    <property type="entry name" value="CobE/GbiG_C_sf"/>
</dbReference>
<evidence type="ECO:0000256" key="4">
    <source>
        <dbReference type="ARBA" id="ARBA00022679"/>
    </source>
</evidence>
<feature type="domain" description="Cobalamin synthesis G N-terminal" evidence="8">
    <location>
        <begin position="53"/>
        <end position="132"/>
    </location>
</feature>
<evidence type="ECO:0000259" key="6">
    <source>
        <dbReference type="Pfam" id="PF00590"/>
    </source>
</evidence>
<keyword evidence="4 9" id="KW-0808">Transferase</keyword>
<dbReference type="InterPro" id="IPR014777">
    <property type="entry name" value="4pyrrole_Mease_sub1"/>
</dbReference>
<dbReference type="GO" id="GO:0030789">
    <property type="term" value="F:precorrin-3B C17-methyltransferase activity"/>
    <property type="evidence" value="ECO:0007669"/>
    <property type="project" value="UniProtKB-EC"/>
</dbReference>
<reference evidence="9" key="1">
    <citation type="submission" date="2020-03" db="EMBL/GenBank/DDBJ databases">
        <title>Genome of Pelagibius litoralis DSM 21314T.</title>
        <authorList>
            <person name="Wang G."/>
        </authorList>
    </citation>
    <scope>NUCLEOTIDE SEQUENCE</scope>
    <source>
        <strain evidence="9">DSM 21314</strain>
    </source>
</reference>
<dbReference type="Gene3D" id="3.40.50.11220">
    <property type="match status" value="1"/>
</dbReference>
<dbReference type="GO" id="GO:0032259">
    <property type="term" value="P:methylation"/>
    <property type="evidence" value="ECO:0007669"/>
    <property type="project" value="UniProtKB-KW"/>
</dbReference>
<dbReference type="InterPro" id="IPR006363">
    <property type="entry name" value="Cbl_synth_CobJ/CibH_dom"/>
</dbReference>
<evidence type="ECO:0000256" key="5">
    <source>
        <dbReference type="ARBA" id="ARBA00022691"/>
    </source>
</evidence>
<dbReference type="InterPro" id="IPR021744">
    <property type="entry name" value="CbiG_N"/>
</dbReference>
<dbReference type="Pfam" id="PF11760">
    <property type="entry name" value="CbiG_N"/>
    <property type="match status" value="1"/>
</dbReference>
<evidence type="ECO:0000313" key="9">
    <source>
        <dbReference type="EMBL" id="NIA69159.1"/>
    </source>
</evidence>
<organism evidence="9 10">
    <name type="scientific">Pelagibius litoralis</name>
    <dbReference type="NCBI Taxonomy" id="374515"/>
    <lineage>
        <taxon>Bacteria</taxon>
        <taxon>Pseudomonadati</taxon>
        <taxon>Pseudomonadota</taxon>
        <taxon>Alphaproteobacteria</taxon>
        <taxon>Rhodospirillales</taxon>
        <taxon>Rhodovibrionaceae</taxon>
        <taxon>Pelagibius</taxon>
    </lineage>
</organism>
<keyword evidence="2" id="KW-0169">Cobalamin biosynthesis</keyword>
<dbReference type="PANTHER" id="PTHR47036:SF1">
    <property type="entry name" value="COBALT-FACTOR III C(17)-METHYLTRANSFERASE-RELATED"/>
    <property type="match status" value="1"/>
</dbReference>
<dbReference type="CDD" id="cd11646">
    <property type="entry name" value="Precorrin_3B_C17_MT"/>
    <property type="match status" value="1"/>
</dbReference>
<dbReference type="Gene3D" id="3.30.950.10">
    <property type="entry name" value="Methyltransferase, Cobalt-precorrin-4 Transmethylase, Domain 2"/>
    <property type="match status" value="1"/>
</dbReference>